<evidence type="ECO:0000313" key="2">
    <source>
        <dbReference type="Proteomes" id="UP001595817"/>
    </source>
</evidence>
<sequence length="537" mass="60429">MRQRRFIGLIMFLSILLIFFGHSAVLASTTVKGTFVSVQYKDIQVDKNTVTIKNSQGKNVKYAIDKYTKLSVDGISTKLDAFKLGMKLEADVEKNRVKALRGFSATQPGGSITQGTKIDGLVSKVDRYGQSISVKLSNGKTSTYVLSSKSLIYKGNSKVTLGALFEGDRVKFSVTGTNSTTISRLDIQEDGVKITNLYKGTIQQIEPTTNKLVVKDEKVYRNWGWFSTYSTNNSYAYSKDIPIYYGNLKINHEQLRKYKGHEVYYVTVEKFGNEVIEKMVIKKANERSYYGVLPFTSYQSVYVRNVGYVPFHDGTILIRNGRLISPDSLLGLGTSFVVTDGARYSETAMVIDYTNDGFQSPNLAAHSLYYGQISSADPYTVKLKGVKQLSYNKWQNVTDRSFSYSNDTSAVRNYYNAPMQAVDLKNYNNQWGYFYVAEGQLIAAQLTGWSIPSASRVSVGVVDSTYWNYYTDYIDVRNVSEWKNSAWSNASMLTYMNIGDAMIIKDGKVITVDDIEEGDRVYLLHESYGTGRFLLVD</sequence>
<reference evidence="2" key="1">
    <citation type="journal article" date="2019" name="Int. J. Syst. Evol. Microbiol.">
        <title>The Global Catalogue of Microorganisms (GCM) 10K type strain sequencing project: providing services to taxonomists for standard genome sequencing and annotation.</title>
        <authorList>
            <consortium name="The Broad Institute Genomics Platform"/>
            <consortium name="The Broad Institute Genome Sequencing Center for Infectious Disease"/>
            <person name="Wu L."/>
            <person name="Ma J."/>
        </authorList>
    </citation>
    <scope>NUCLEOTIDE SEQUENCE [LARGE SCALE GENOMIC DNA]</scope>
    <source>
        <strain evidence="2">CCUG 59778</strain>
    </source>
</reference>
<dbReference type="EMBL" id="JBHSEC010000006">
    <property type="protein sequence ID" value="MFC4409964.1"/>
    <property type="molecule type" value="Genomic_DNA"/>
</dbReference>
<accession>A0ABV8X4B4</accession>
<protein>
    <recommendedName>
        <fullName evidence="3">DUF5666 domain-containing protein</fullName>
    </recommendedName>
</protein>
<proteinExistence type="predicted"/>
<gene>
    <name evidence="1" type="ORF">ACFOZY_05865</name>
</gene>
<evidence type="ECO:0000313" key="1">
    <source>
        <dbReference type="EMBL" id="MFC4409964.1"/>
    </source>
</evidence>
<keyword evidence="2" id="KW-1185">Reference proteome</keyword>
<comment type="caution">
    <text evidence="1">The sequence shown here is derived from an EMBL/GenBank/DDBJ whole genome shotgun (WGS) entry which is preliminary data.</text>
</comment>
<name>A0ABV8X4B4_9LACT</name>
<dbReference type="Proteomes" id="UP001595817">
    <property type="component" value="Unassembled WGS sequence"/>
</dbReference>
<evidence type="ECO:0008006" key="3">
    <source>
        <dbReference type="Google" id="ProtNLM"/>
    </source>
</evidence>
<dbReference type="RefSeq" id="WP_378153282.1">
    <property type="nucleotide sequence ID" value="NZ_JBHSEC010000006.1"/>
</dbReference>
<organism evidence="1 2">
    <name type="scientific">Chungangia koreensis</name>
    <dbReference type="NCBI Taxonomy" id="752657"/>
    <lineage>
        <taxon>Bacteria</taxon>
        <taxon>Bacillati</taxon>
        <taxon>Bacillota</taxon>
        <taxon>Bacilli</taxon>
        <taxon>Lactobacillales</taxon>
        <taxon>Chungangia</taxon>
    </lineage>
</organism>